<dbReference type="Proteomes" id="UP000006732">
    <property type="component" value="Chromosome"/>
</dbReference>
<dbReference type="HOGENOM" id="CLU_105087_1_0_7"/>
<organism evidence="3 4">
    <name type="scientific">Pelobacter propionicus (strain DSM 2379 / NBRC 103807 / OttBd1)</name>
    <dbReference type="NCBI Taxonomy" id="338966"/>
    <lineage>
        <taxon>Bacteria</taxon>
        <taxon>Pseudomonadati</taxon>
        <taxon>Thermodesulfobacteriota</taxon>
        <taxon>Desulfuromonadia</taxon>
        <taxon>Desulfuromonadales</taxon>
        <taxon>Desulfuromonadaceae</taxon>
        <taxon>Pelobacter</taxon>
    </lineage>
</organism>
<dbReference type="GO" id="GO:0070967">
    <property type="term" value="F:coenzyme F420 binding"/>
    <property type="evidence" value="ECO:0007669"/>
    <property type="project" value="TreeGrafter"/>
</dbReference>
<keyword evidence="1" id="KW-0560">Oxidoreductase</keyword>
<feature type="domain" description="Pyridoxamine 5'-phosphate oxidase N-terminal" evidence="2">
    <location>
        <begin position="16"/>
        <end position="142"/>
    </location>
</feature>
<accession>A1ALI5</accession>
<proteinExistence type="predicted"/>
<dbReference type="eggNOG" id="COG0748">
    <property type="taxonomic scope" value="Bacteria"/>
</dbReference>
<dbReference type="InterPro" id="IPR012349">
    <property type="entry name" value="Split_barrel_FMN-bd"/>
</dbReference>
<dbReference type="PANTHER" id="PTHR35176">
    <property type="entry name" value="HEME OXYGENASE HI_0854-RELATED"/>
    <property type="match status" value="1"/>
</dbReference>
<protein>
    <submittedName>
        <fullName evidence="3">Pyridoxamine 5'-phosphate oxidase-related, FMN-binding protein</fullName>
    </submittedName>
</protein>
<evidence type="ECO:0000259" key="2">
    <source>
        <dbReference type="Pfam" id="PF01243"/>
    </source>
</evidence>
<dbReference type="InterPro" id="IPR052019">
    <property type="entry name" value="F420H2_bilvrd_red/Heme_oxyg"/>
</dbReference>
<evidence type="ECO:0000313" key="3">
    <source>
        <dbReference type="EMBL" id="ABK98205.1"/>
    </source>
</evidence>
<dbReference type="AlphaFoldDB" id="A1ALI5"/>
<name>A1ALI5_PELPD</name>
<dbReference type="InterPro" id="IPR011576">
    <property type="entry name" value="Pyridox_Oxase_N"/>
</dbReference>
<dbReference type="Gene3D" id="2.30.110.10">
    <property type="entry name" value="Electron Transport, Fmn-binding Protein, Chain A"/>
    <property type="match status" value="1"/>
</dbReference>
<dbReference type="RefSeq" id="WP_011734518.1">
    <property type="nucleotide sequence ID" value="NC_008609.1"/>
</dbReference>
<dbReference type="PANTHER" id="PTHR35176:SF6">
    <property type="entry name" value="HEME OXYGENASE HI_0854-RELATED"/>
    <property type="match status" value="1"/>
</dbReference>
<dbReference type="Pfam" id="PF01243">
    <property type="entry name" value="PNPOx_N"/>
    <property type="match status" value="1"/>
</dbReference>
<evidence type="ECO:0000313" key="4">
    <source>
        <dbReference type="Proteomes" id="UP000006732"/>
    </source>
</evidence>
<dbReference type="OrthoDB" id="3693562at2"/>
<dbReference type="GO" id="GO:0016627">
    <property type="term" value="F:oxidoreductase activity, acting on the CH-CH group of donors"/>
    <property type="evidence" value="ECO:0007669"/>
    <property type="project" value="TreeGrafter"/>
</dbReference>
<dbReference type="EMBL" id="CP000482">
    <property type="protein sequence ID" value="ABK98205.1"/>
    <property type="molecule type" value="Genomic_DNA"/>
</dbReference>
<gene>
    <name evidence="3" type="ordered locus">Ppro_0574</name>
</gene>
<dbReference type="GO" id="GO:0005829">
    <property type="term" value="C:cytosol"/>
    <property type="evidence" value="ECO:0007669"/>
    <property type="project" value="TreeGrafter"/>
</dbReference>
<keyword evidence="4" id="KW-1185">Reference proteome</keyword>
<reference evidence="3 4" key="1">
    <citation type="submission" date="2006-10" db="EMBL/GenBank/DDBJ databases">
        <title>Complete sequence of chromosome of Pelobacter propionicus DSM 2379.</title>
        <authorList>
            <consortium name="US DOE Joint Genome Institute"/>
            <person name="Copeland A."/>
            <person name="Lucas S."/>
            <person name="Lapidus A."/>
            <person name="Barry K."/>
            <person name="Detter J.C."/>
            <person name="Glavina del Rio T."/>
            <person name="Hammon N."/>
            <person name="Israni S."/>
            <person name="Dalin E."/>
            <person name="Tice H."/>
            <person name="Pitluck S."/>
            <person name="Saunders E."/>
            <person name="Brettin T."/>
            <person name="Bruce D."/>
            <person name="Han C."/>
            <person name="Tapia R."/>
            <person name="Schmutz J."/>
            <person name="Larimer F."/>
            <person name="Land M."/>
            <person name="Hauser L."/>
            <person name="Kyrpides N."/>
            <person name="Kim E."/>
            <person name="Lovley D."/>
            <person name="Richardson P."/>
        </authorList>
    </citation>
    <scope>NUCLEOTIDE SEQUENCE [LARGE SCALE GENOMIC DNA]</scope>
    <source>
        <strain evidence="4">DSM 2379 / NBRC 103807 / OttBd1</strain>
    </source>
</reference>
<dbReference type="KEGG" id="ppd:Ppro_0574"/>
<evidence type="ECO:0000256" key="1">
    <source>
        <dbReference type="ARBA" id="ARBA00023002"/>
    </source>
</evidence>
<sequence length="158" mass="17705">MARGSNGNIRQEIINYMEQTQWAELATVREDGTPVIRTMGAFAIDGGGARICFATMPGAAKTRHISSNNRVSFFFQHEGQDFPTFRNVEALGDASRITKEEDLRRTAERISARSPFVKDLIEKNGLGVFEFYEIRVSEIKFLNFSKGVGPQAVEVIKQ</sequence>
<dbReference type="SUPFAM" id="SSF50475">
    <property type="entry name" value="FMN-binding split barrel"/>
    <property type="match status" value="1"/>
</dbReference>